<feature type="transmembrane region" description="Helical" evidence="7">
    <location>
        <begin position="52"/>
        <end position="77"/>
    </location>
</feature>
<feature type="transmembrane region" description="Helical" evidence="7">
    <location>
        <begin position="225"/>
        <end position="254"/>
    </location>
</feature>
<feature type="transmembrane region" description="Helical" evidence="7">
    <location>
        <begin position="380"/>
        <end position="397"/>
    </location>
</feature>
<dbReference type="InterPro" id="IPR011701">
    <property type="entry name" value="MFS"/>
</dbReference>
<evidence type="ECO:0000256" key="5">
    <source>
        <dbReference type="ARBA" id="ARBA00022989"/>
    </source>
</evidence>
<comment type="caution">
    <text evidence="9">The sequence shown here is derived from an EMBL/GenBank/DDBJ whole genome shotgun (WGS) entry which is preliminary data.</text>
</comment>
<accession>A0A2V3W0Q3</accession>
<feature type="transmembrane region" description="Helical" evidence="7">
    <location>
        <begin position="21"/>
        <end position="40"/>
    </location>
</feature>
<dbReference type="Gene3D" id="1.20.1250.20">
    <property type="entry name" value="MFS general substrate transporter like domains"/>
    <property type="match status" value="1"/>
</dbReference>
<feature type="transmembrane region" description="Helical" evidence="7">
    <location>
        <begin position="176"/>
        <end position="193"/>
    </location>
</feature>
<dbReference type="PANTHER" id="PTHR23517:SF3">
    <property type="entry name" value="INTEGRAL MEMBRANE TRANSPORT PROTEIN"/>
    <property type="match status" value="1"/>
</dbReference>
<feature type="transmembrane region" description="Helical" evidence="7">
    <location>
        <begin position="113"/>
        <end position="137"/>
    </location>
</feature>
<feature type="transmembrane region" description="Helical" evidence="7">
    <location>
        <begin position="260"/>
        <end position="282"/>
    </location>
</feature>
<feature type="transmembrane region" description="Helical" evidence="7">
    <location>
        <begin position="89"/>
        <end position="107"/>
    </location>
</feature>
<dbReference type="AlphaFoldDB" id="A0A2V3W0Q3"/>
<evidence type="ECO:0000313" key="10">
    <source>
        <dbReference type="Proteomes" id="UP000247978"/>
    </source>
</evidence>
<dbReference type="Pfam" id="PF07690">
    <property type="entry name" value="MFS_1"/>
    <property type="match status" value="2"/>
</dbReference>
<dbReference type="RefSeq" id="WP_110395554.1">
    <property type="nucleotide sequence ID" value="NZ_JBHUHB010000001.1"/>
</dbReference>
<keyword evidence="2" id="KW-0813">Transport</keyword>
<feature type="domain" description="Major facilitator superfamily (MFS) profile" evidence="8">
    <location>
        <begin position="21"/>
        <end position="402"/>
    </location>
</feature>
<keyword evidence="6 7" id="KW-0472">Membrane</keyword>
<evidence type="ECO:0000313" key="9">
    <source>
        <dbReference type="EMBL" id="PXW86658.1"/>
    </source>
</evidence>
<evidence type="ECO:0000256" key="4">
    <source>
        <dbReference type="ARBA" id="ARBA00022692"/>
    </source>
</evidence>
<proteinExistence type="predicted"/>
<feature type="transmembrane region" description="Helical" evidence="7">
    <location>
        <begin position="354"/>
        <end position="374"/>
    </location>
</feature>
<dbReference type="PROSITE" id="PS50850">
    <property type="entry name" value="MFS"/>
    <property type="match status" value="1"/>
</dbReference>
<dbReference type="SUPFAM" id="SSF103473">
    <property type="entry name" value="MFS general substrate transporter"/>
    <property type="match status" value="1"/>
</dbReference>
<dbReference type="EMBL" id="QJJQ01000007">
    <property type="protein sequence ID" value="PXW86658.1"/>
    <property type="molecule type" value="Genomic_DNA"/>
</dbReference>
<evidence type="ECO:0000256" key="3">
    <source>
        <dbReference type="ARBA" id="ARBA00022475"/>
    </source>
</evidence>
<name>A0A2V3W0Q3_9BACI</name>
<comment type="subcellular location">
    <subcellularLocation>
        <location evidence="1">Cell membrane</location>
        <topology evidence="1">Multi-pass membrane protein</topology>
    </subcellularLocation>
</comment>
<dbReference type="GO" id="GO:0005886">
    <property type="term" value="C:plasma membrane"/>
    <property type="evidence" value="ECO:0007669"/>
    <property type="project" value="UniProtKB-SubCell"/>
</dbReference>
<keyword evidence="3" id="KW-1003">Cell membrane</keyword>
<feature type="transmembrane region" description="Helical" evidence="7">
    <location>
        <begin position="149"/>
        <end position="170"/>
    </location>
</feature>
<keyword evidence="4 7" id="KW-0812">Transmembrane</keyword>
<evidence type="ECO:0000256" key="7">
    <source>
        <dbReference type="SAM" id="Phobius"/>
    </source>
</evidence>
<keyword evidence="5 7" id="KW-1133">Transmembrane helix</keyword>
<sequence>MEVDTIELAKKKNVQTVPIKAHIFFNLAVFCFWFSIYIYIPLFSVYLESVGFSYAAIGIILGAYGVTQILFRFPLGILSDVLHKIRKQLLIAGFVCAFISCMLLVYFDSFIFVLFARLLAGITASMWVMATVLYSYYFSPSKAAKAMGAMQFNTVTTQFICMTASGYLIHLFGWNFPFWLGGIASLFGIYFAWNIKEVQNGTENNLTLRVNAYIKRTNAIPGLKLVTFLSLIAHAILFISIFGFSPMIAVSIGINEQQFVWLMSAFFIPHALTSLGLMIFSLDPKYNRMFLKISFILTSIFLGLIPLANTLISISLYHAGLGFALGFTFPLLLSEVVQISPDELKMSAMGYYQSFYALGILIGPIFAGVIAEQFGLNEVFLFSAILTLLSVMILYFWQSKNRR</sequence>
<dbReference type="InterPro" id="IPR036259">
    <property type="entry name" value="MFS_trans_sf"/>
</dbReference>
<gene>
    <name evidence="9" type="ORF">DFR56_107180</name>
</gene>
<dbReference type="OrthoDB" id="9607at2"/>
<evidence type="ECO:0000256" key="6">
    <source>
        <dbReference type="ARBA" id="ARBA00023136"/>
    </source>
</evidence>
<organism evidence="9 10">
    <name type="scientific">Pseudogracilibacillus auburnensis</name>
    <dbReference type="NCBI Taxonomy" id="1494959"/>
    <lineage>
        <taxon>Bacteria</taxon>
        <taxon>Bacillati</taxon>
        <taxon>Bacillota</taxon>
        <taxon>Bacilli</taxon>
        <taxon>Bacillales</taxon>
        <taxon>Bacillaceae</taxon>
        <taxon>Pseudogracilibacillus</taxon>
    </lineage>
</organism>
<dbReference type="InterPro" id="IPR020846">
    <property type="entry name" value="MFS_dom"/>
</dbReference>
<feature type="transmembrane region" description="Helical" evidence="7">
    <location>
        <begin position="289"/>
        <end position="308"/>
    </location>
</feature>
<dbReference type="PANTHER" id="PTHR23517">
    <property type="entry name" value="RESISTANCE PROTEIN MDTM, PUTATIVE-RELATED-RELATED"/>
    <property type="match status" value="1"/>
</dbReference>
<reference evidence="9 10" key="1">
    <citation type="submission" date="2018-05" db="EMBL/GenBank/DDBJ databases">
        <title>Genomic Encyclopedia of Type Strains, Phase IV (KMG-IV): sequencing the most valuable type-strain genomes for metagenomic binning, comparative biology and taxonomic classification.</title>
        <authorList>
            <person name="Goeker M."/>
        </authorList>
    </citation>
    <scope>NUCLEOTIDE SEQUENCE [LARGE SCALE GENOMIC DNA]</scope>
    <source>
        <strain evidence="9 10">DSM 28556</strain>
    </source>
</reference>
<dbReference type="InterPro" id="IPR050171">
    <property type="entry name" value="MFS_Transporters"/>
</dbReference>
<evidence type="ECO:0000256" key="2">
    <source>
        <dbReference type="ARBA" id="ARBA00022448"/>
    </source>
</evidence>
<protein>
    <submittedName>
        <fullName evidence="9">Putative MFS family arabinose efflux permease</fullName>
    </submittedName>
</protein>
<evidence type="ECO:0000259" key="8">
    <source>
        <dbReference type="PROSITE" id="PS50850"/>
    </source>
</evidence>
<dbReference type="GO" id="GO:0022857">
    <property type="term" value="F:transmembrane transporter activity"/>
    <property type="evidence" value="ECO:0007669"/>
    <property type="project" value="InterPro"/>
</dbReference>
<dbReference type="Proteomes" id="UP000247978">
    <property type="component" value="Unassembled WGS sequence"/>
</dbReference>
<feature type="transmembrane region" description="Helical" evidence="7">
    <location>
        <begin position="314"/>
        <end position="333"/>
    </location>
</feature>
<evidence type="ECO:0000256" key="1">
    <source>
        <dbReference type="ARBA" id="ARBA00004651"/>
    </source>
</evidence>
<keyword evidence="10" id="KW-1185">Reference proteome</keyword>